<evidence type="ECO:0000256" key="1">
    <source>
        <dbReference type="ARBA" id="ARBA00001933"/>
    </source>
</evidence>
<evidence type="ECO:0000313" key="5">
    <source>
        <dbReference type="EMBL" id="SVA43301.1"/>
    </source>
</evidence>
<keyword evidence="2" id="KW-0663">Pyridoxal phosphate</keyword>
<accession>A0A381VTA9</accession>
<evidence type="ECO:0008006" key="6">
    <source>
        <dbReference type="Google" id="ProtNLM"/>
    </source>
</evidence>
<organism evidence="5">
    <name type="scientific">marine metagenome</name>
    <dbReference type="NCBI Taxonomy" id="408172"/>
    <lineage>
        <taxon>unclassified sequences</taxon>
        <taxon>metagenomes</taxon>
        <taxon>ecological metagenomes</taxon>
    </lineage>
</organism>
<evidence type="ECO:0000256" key="2">
    <source>
        <dbReference type="ARBA" id="ARBA00022898"/>
    </source>
</evidence>
<dbReference type="PANTHER" id="PTHR42735:SF6">
    <property type="entry name" value="SPHINGOSINE-1-PHOSPHATE LYASE 1"/>
    <property type="match status" value="1"/>
</dbReference>
<protein>
    <recommendedName>
        <fullName evidence="6">Aspartate aminotransferase family protein</fullName>
    </recommendedName>
</protein>
<dbReference type="PANTHER" id="PTHR42735">
    <property type="match status" value="1"/>
</dbReference>
<dbReference type="AlphaFoldDB" id="A0A381VTA9"/>
<dbReference type="SUPFAM" id="SSF53383">
    <property type="entry name" value="PLP-dependent transferases"/>
    <property type="match status" value="1"/>
</dbReference>
<dbReference type="InterPro" id="IPR050477">
    <property type="entry name" value="GrpII_AminoAcid_Decarb"/>
</dbReference>
<comment type="similarity">
    <text evidence="4">Belongs to the group II decarboxylase family. Sphingosine-1-phosphate lyase subfamily.</text>
</comment>
<dbReference type="Gene3D" id="6.10.140.2150">
    <property type="match status" value="1"/>
</dbReference>
<reference evidence="5" key="1">
    <citation type="submission" date="2018-05" db="EMBL/GenBank/DDBJ databases">
        <authorList>
            <person name="Lanie J.A."/>
            <person name="Ng W.-L."/>
            <person name="Kazmierczak K.M."/>
            <person name="Andrzejewski T.M."/>
            <person name="Davidsen T.M."/>
            <person name="Wayne K.J."/>
            <person name="Tettelin H."/>
            <person name="Glass J.I."/>
            <person name="Rusch D."/>
            <person name="Podicherti R."/>
            <person name="Tsui H.-C.T."/>
            <person name="Winkler M.E."/>
        </authorList>
    </citation>
    <scope>NUCLEOTIDE SEQUENCE</scope>
</reference>
<dbReference type="Gene3D" id="3.40.640.10">
    <property type="entry name" value="Type I PLP-dependent aspartate aminotransferase-like (Major domain)"/>
    <property type="match status" value="1"/>
</dbReference>
<dbReference type="EMBL" id="UINC01009665">
    <property type="protein sequence ID" value="SVA43301.1"/>
    <property type="molecule type" value="Genomic_DNA"/>
</dbReference>
<dbReference type="GO" id="GO:0030170">
    <property type="term" value="F:pyridoxal phosphate binding"/>
    <property type="evidence" value="ECO:0007669"/>
    <property type="project" value="InterPro"/>
</dbReference>
<dbReference type="InterPro" id="IPR015422">
    <property type="entry name" value="PyrdxlP-dep_Trfase_small"/>
</dbReference>
<proteinExistence type="inferred from homology"/>
<keyword evidence="3" id="KW-0456">Lyase</keyword>
<dbReference type="InterPro" id="IPR015424">
    <property type="entry name" value="PyrdxlP-dep_Trfase"/>
</dbReference>
<comment type="cofactor">
    <cofactor evidence="1">
        <name>pyridoxal 5'-phosphate</name>
        <dbReference type="ChEBI" id="CHEBI:597326"/>
    </cofactor>
</comment>
<sequence length="428" mass="45455">MSSSTIQPFPVAGTPVDEVVRDLDARRGGDVRWAEGRTFGLVFDGGPEVRQVAEEAARLFLHENALNTAAFPSLGEIQAELCAWTADLLHGPPEAAGFLTSGGTESILCAVEAARERAATERGVVDPEIVLARSAHAAFHKAAHLFGLRTRVVPVTDDWTADVDAVADAVGPSTALVVASAPQYPQGVVDPVTEMAGLADSVGANCHVDACMGGFVLPFATDEDPDAWGSPPWDLGVDGVTSISADIHKLGYAPKGVSVLLHRSRELRRYQTFVFDDWLGGRYVTPNLQGTRSGLPMAAAWAVVRHLGRDGYRRLVRATLETADRIRAGVRAVDGLSVPGDPRHHLLSITADPAADEPVNIPALGEALAARHWHLDRQGPPDGLHLTVSAGNVPTVNEWLADLSDAVVEARERGNIDPADDGSYATLE</sequence>
<dbReference type="Gene3D" id="3.90.1150.10">
    <property type="entry name" value="Aspartate Aminotransferase, domain 1"/>
    <property type="match status" value="1"/>
</dbReference>
<evidence type="ECO:0000256" key="4">
    <source>
        <dbReference type="ARBA" id="ARBA00038302"/>
    </source>
</evidence>
<dbReference type="InterPro" id="IPR015421">
    <property type="entry name" value="PyrdxlP-dep_Trfase_major"/>
</dbReference>
<name>A0A381VTA9_9ZZZZ</name>
<gene>
    <name evidence="5" type="ORF">METZ01_LOCUS96155</name>
</gene>
<evidence type="ECO:0000256" key="3">
    <source>
        <dbReference type="ARBA" id="ARBA00023239"/>
    </source>
</evidence>
<dbReference type="InterPro" id="IPR002129">
    <property type="entry name" value="PyrdxlP-dep_de-COase"/>
</dbReference>
<dbReference type="GO" id="GO:0019752">
    <property type="term" value="P:carboxylic acid metabolic process"/>
    <property type="evidence" value="ECO:0007669"/>
    <property type="project" value="InterPro"/>
</dbReference>
<dbReference type="Pfam" id="PF00282">
    <property type="entry name" value="Pyridoxal_deC"/>
    <property type="match status" value="1"/>
</dbReference>
<dbReference type="GO" id="GO:0016830">
    <property type="term" value="F:carbon-carbon lyase activity"/>
    <property type="evidence" value="ECO:0007669"/>
    <property type="project" value="InterPro"/>
</dbReference>